<dbReference type="Proteomes" id="UP000179642">
    <property type="component" value="Unassembled WGS sequence"/>
</dbReference>
<feature type="transmembrane region" description="Helical" evidence="1">
    <location>
        <begin position="6"/>
        <end position="31"/>
    </location>
</feature>
<dbReference type="RefSeq" id="WP_071386701.1">
    <property type="nucleotide sequence ID" value="NZ_MLYO01000137.1"/>
</dbReference>
<keyword evidence="1" id="KW-0812">Transmembrane</keyword>
<dbReference type="AlphaFoldDB" id="A0A1S2NWB9"/>
<keyword evidence="4" id="KW-1185">Reference proteome</keyword>
<dbReference type="OrthoDB" id="2990125at2"/>
<feature type="transmembrane region" description="Helical" evidence="1">
    <location>
        <begin position="147"/>
        <end position="174"/>
    </location>
</feature>
<dbReference type="EMBL" id="MLYO01000137">
    <property type="protein sequence ID" value="OIJ85562.1"/>
    <property type="molecule type" value="Genomic_DNA"/>
</dbReference>
<keyword evidence="1" id="KW-0472">Membrane</keyword>
<evidence type="ECO:0000313" key="4">
    <source>
        <dbReference type="Proteomes" id="UP000179642"/>
    </source>
</evidence>
<comment type="caution">
    <text evidence="3">The sequence shown here is derived from an EMBL/GenBank/DDBJ whole genome shotgun (WGS) entry which is preliminary data.</text>
</comment>
<organism evidence="3 4">
    <name type="scientific">Streptomyces monashensis</name>
    <dbReference type="NCBI Taxonomy" id="1678012"/>
    <lineage>
        <taxon>Bacteria</taxon>
        <taxon>Bacillati</taxon>
        <taxon>Actinomycetota</taxon>
        <taxon>Actinomycetes</taxon>
        <taxon>Kitasatosporales</taxon>
        <taxon>Streptomycetaceae</taxon>
        <taxon>Streptomyces</taxon>
    </lineage>
</organism>
<dbReference type="Pfam" id="PF19993">
    <property type="entry name" value="DO-GTPase2"/>
    <property type="match status" value="1"/>
</dbReference>
<evidence type="ECO:0000256" key="1">
    <source>
        <dbReference type="SAM" id="Phobius"/>
    </source>
</evidence>
<gene>
    <name evidence="3" type="ORF">BIV23_44530</name>
</gene>
<sequence>MEEIIAFVLVPAGYLAGLAVFLTVAPAIVLLRAAALLMQLLAGHIRLLAGVLVRRTPEFQILPPYRPQDEEVKAYRNYFFGPGARDLRQVLTLQRRSYARTTADSLRAVTSRQFTAPTRTRALTVPYGLTLYAGLVLGAALSPVPLALLLALYGLLLLLLTGGAHLLAGALRAVDRTMLYMRRLPTGMICPHCYERVPYPAYDCPRPTCRRRHADIRPGTYGILRRRCECGQRMPTLLMLMSREARLQAYCTHPHCGKPMNADAGHMPEVVVPLIGGQAAGKTQLMAAMLLALENAAVNGGPALRLADDDTEAGYQVLREILRIQGHTRGTQKDLPRAHSFVLGAGRAERLVHLFDTAGERFVDRDETDALRYARAARTFVFVLDPMAVDDFWTRLEPSPGPLLDRTLASTVHPEEVFGRSVQAVAAMGAPVRHSRLAVALSKTDLLAEHGLAPDRLDDSDTARAWIRDKLGLHSLVQAMELDFQEVRFFCTAAVADETARVDASISRFVEWCLRP</sequence>
<reference evidence="3 4" key="1">
    <citation type="submission" date="2016-10" db="EMBL/GenBank/DDBJ databases">
        <title>Genome sequence of Streptomyces sp. MUSC 1.</title>
        <authorList>
            <person name="Lee L.-H."/>
            <person name="Ser H.-L."/>
            <person name="Law J.W.-F."/>
        </authorList>
    </citation>
    <scope>NUCLEOTIDE SEQUENCE [LARGE SCALE GENOMIC DNA]</scope>
    <source>
        <strain evidence="3 4">MUSC 1</strain>
    </source>
</reference>
<keyword evidence="1" id="KW-1133">Transmembrane helix</keyword>
<evidence type="ECO:0000313" key="3">
    <source>
        <dbReference type="EMBL" id="OIJ85562.1"/>
    </source>
</evidence>
<feature type="domain" description="Double-GTPase 2" evidence="2">
    <location>
        <begin position="271"/>
        <end position="506"/>
    </location>
</feature>
<feature type="transmembrane region" description="Helical" evidence="1">
    <location>
        <begin position="122"/>
        <end position="141"/>
    </location>
</feature>
<name>A0A1S2NWB9_9ACTN</name>
<proteinExistence type="predicted"/>
<protein>
    <recommendedName>
        <fullName evidence="2">Double-GTPase 2 domain-containing protein</fullName>
    </recommendedName>
</protein>
<accession>A0A1S2NWB9</accession>
<dbReference type="InterPro" id="IPR045528">
    <property type="entry name" value="DO-GTPase2"/>
</dbReference>
<evidence type="ECO:0000259" key="2">
    <source>
        <dbReference type="Pfam" id="PF19993"/>
    </source>
</evidence>